<name>A0ABT3INX3_9BACT</name>
<keyword evidence="1" id="KW-1133">Transmembrane helix</keyword>
<keyword evidence="1" id="KW-0812">Transmembrane</keyword>
<organism evidence="2 3">
    <name type="scientific">Chitinophaga nivalis</name>
    <dbReference type="NCBI Taxonomy" id="2991709"/>
    <lineage>
        <taxon>Bacteria</taxon>
        <taxon>Pseudomonadati</taxon>
        <taxon>Bacteroidota</taxon>
        <taxon>Chitinophagia</taxon>
        <taxon>Chitinophagales</taxon>
        <taxon>Chitinophagaceae</taxon>
        <taxon>Chitinophaga</taxon>
    </lineage>
</organism>
<dbReference type="EMBL" id="JAPDNS010000002">
    <property type="protein sequence ID" value="MCW3485485.1"/>
    <property type="molecule type" value="Genomic_DNA"/>
</dbReference>
<keyword evidence="1" id="KW-0472">Membrane</keyword>
<protein>
    <submittedName>
        <fullName evidence="2">Uncharacterized protein</fullName>
    </submittedName>
</protein>
<comment type="caution">
    <text evidence="2">The sequence shown here is derived from an EMBL/GenBank/DDBJ whole genome shotgun (WGS) entry which is preliminary data.</text>
</comment>
<evidence type="ECO:0000313" key="2">
    <source>
        <dbReference type="EMBL" id="MCW3485485.1"/>
    </source>
</evidence>
<evidence type="ECO:0000256" key="1">
    <source>
        <dbReference type="SAM" id="Phobius"/>
    </source>
</evidence>
<sequence length="154" mass="17388">MYNRHDRYYLGETLETFTLRMEAPPFYHPGTKGHSSHYRLKATGYYCQFRLSNGAYAIIDEDKAVKDMLTNLQANDTIAVAIRANDSDLLTKNNSEIRIMGLTVKGVSYIQPEIVASKDWKTCIINFSVCIGALLIGIVIFFYKKMATDKATTA</sequence>
<feature type="transmembrane region" description="Helical" evidence="1">
    <location>
        <begin position="124"/>
        <end position="143"/>
    </location>
</feature>
<gene>
    <name evidence="2" type="ORF">OL497_16360</name>
</gene>
<proteinExistence type="predicted"/>
<dbReference type="Proteomes" id="UP001207742">
    <property type="component" value="Unassembled WGS sequence"/>
</dbReference>
<keyword evidence="3" id="KW-1185">Reference proteome</keyword>
<dbReference type="RefSeq" id="WP_264731955.1">
    <property type="nucleotide sequence ID" value="NZ_JAPDNR010000001.1"/>
</dbReference>
<evidence type="ECO:0000313" key="3">
    <source>
        <dbReference type="Proteomes" id="UP001207742"/>
    </source>
</evidence>
<reference evidence="2 3" key="1">
    <citation type="submission" date="2022-10" db="EMBL/GenBank/DDBJ databases">
        <title>Chitinophaga nivalis PC15 sp. nov., isolated from Pyeongchang county, South Korea.</title>
        <authorList>
            <person name="Trinh H.N."/>
        </authorList>
    </citation>
    <scope>NUCLEOTIDE SEQUENCE [LARGE SCALE GENOMIC DNA]</scope>
    <source>
        <strain evidence="2 3">PC14</strain>
    </source>
</reference>
<accession>A0ABT3INX3</accession>